<proteinExistence type="inferred from homology"/>
<dbReference type="FunFam" id="3.40.190.10:FF:000030">
    <property type="entry name" value="Molybdate ABC transporter substrate-binding protein"/>
    <property type="match status" value="1"/>
</dbReference>
<dbReference type="GO" id="GO:0046872">
    <property type="term" value="F:metal ion binding"/>
    <property type="evidence" value="ECO:0007669"/>
    <property type="project" value="UniProtKB-KW"/>
</dbReference>
<protein>
    <recommendedName>
        <fullName evidence="11">Molybdate-binding protein ModA</fullName>
    </recommendedName>
    <alternativeName>
        <fullName evidence="12">Molybdate/tungstate-binding protein ModA</fullName>
    </alternativeName>
</protein>
<dbReference type="Proteomes" id="UP000053235">
    <property type="component" value="Unassembled WGS sequence"/>
</dbReference>
<evidence type="ECO:0000256" key="4">
    <source>
        <dbReference type="ARBA" id="ARBA00022475"/>
    </source>
</evidence>
<dbReference type="PANTHER" id="PTHR30632">
    <property type="entry name" value="MOLYBDATE-BINDING PERIPLASMIC PROTEIN"/>
    <property type="match status" value="1"/>
</dbReference>
<evidence type="ECO:0000313" key="15">
    <source>
        <dbReference type="EMBL" id="CTQ69192.1"/>
    </source>
</evidence>
<evidence type="ECO:0000256" key="1">
    <source>
        <dbReference type="ARBA" id="ARBA00004236"/>
    </source>
</evidence>
<dbReference type="AlphaFoldDB" id="A0A0M7A3Y3"/>
<gene>
    <name evidence="15" type="primary">modA</name>
    <name evidence="15" type="ORF">LAX5112_02017</name>
</gene>
<evidence type="ECO:0000256" key="2">
    <source>
        <dbReference type="ARBA" id="ARBA00009175"/>
    </source>
</evidence>
<dbReference type="GO" id="GO:0005886">
    <property type="term" value="C:plasma membrane"/>
    <property type="evidence" value="ECO:0007669"/>
    <property type="project" value="UniProtKB-SubCell"/>
</dbReference>
<keyword evidence="4" id="KW-1003">Cell membrane</keyword>
<evidence type="ECO:0000256" key="3">
    <source>
        <dbReference type="ARBA" id="ARBA00022448"/>
    </source>
</evidence>
<evidence type="ECO:0000256" key="13">
    <source>
        <dbReference type="PIRSR" id="PIRSR004846-1"/>
    </source>
</evidence>
<keyword evidence="6 14" id="KW-0732">Signal</keyword>
<feature type="signal peptide" evidence="14">
    <location>
        <begin position="1"/>
        <end position="19"/>
    </location>
</feature>
<feature type="chain" id="PRO_5005809111" description="Molybdate-binding protein ModA" evidence="14">
    <location>
        <begin position="20"/>
        <end position="253"/>
    </location>
</feature>
<feature type="binding site" evidence="13">
    <location>
        <position position="169"/>
    </location>
    <ligand>
        <name>molybdate</name>
        <dbReference type="ChEBI" id="CHEBI:36264"/>
    </ligand>
</feature>
<keyword evidence="5 13" id="KW-0479">Metal-binding</keyword>
<keyword evidence="13" id="KW-0500">Molybdenum</keyword>
<evidence type="ECO:0000256" key="9">
    <source>
        <dbReference type="ARBA" id="ARBA00056002"/>
    </source>
</evidence>
<dbReference type="PIRSF" id="PIRSF004846">
    <property type="entry name" value="ModA"/>
    <property type="match status" value="1"/>
</dbReference>
<feature type="binding site" evidence="13">
    <location>
        <position position="32"/>
    </location>
    <ligand>
        <name>molybdate</name>
        <dbReference type="ChEBI" id="CHEBI:36264"/>
    </ligand>
</feature>
<dbReference type="Gene3D" id="3.40.190.10">
    <property type="entry name" value="Periplasmic binding protein-like II"/>
    <property type="match status" value="2"/>
</dbReference>
<evidence type="ECO:0000256" key="12">
    <source>
        <dbReference type="ARBA" id="ARBA00078141"/>
    </source>
</evidence>
<reference evidence="16" key="1">
    <citation type="submission" date="2015-07" db="EMBL/GenBank/DDBJ databases">
        <authorList>
            <person name="Rodrigo-Torres Lidia"/>
            <person name="Arahal R.David."/>
        </authorList>
    </citation>
    <scope>NUCLEOTIDE SEQUENCE [LARGE SCALE GENOMIC DNA]</scope>
    <source>
        <strain evidence="16">CECT 5112</strain>
    </source>
</reference>
<evidence type="ECO:0000256" key="11">
    <source>
        <dbReference type="ARBA" id="ARBA00073171"/>
    </source>
</evidence>
<name>A0A0M7A3Y3_9HYPH</name>
<dbReference type="RefSeq" id="WP_055671902.1">
    <property type="nucleotide sequence ID" value="NZ_CXWD01000007.1"/>
</dbReference>
<dbReference type="Pfam" id="PF13531">
    <property type="entry name" value="SBP_bac_11"/>
    <property type="match status" value="1"/>
</dbReference>
<dbReference type="NCBIfam" id="TIGR01256">
    <property type="entry name" value="modA"/>
    <property type="match status" value="1"/>
</dbReference>
<dbReference type="InterPro" id="IPR050682">
    <property type="entry name" value="ModA/WtpA"/>
</dbReference>
<feature type="binding site" evidence="13">
    <location>
        <position position="59"/>
    </location>
    <ligand>
        <name>molybdate</name>
        <dbReference type="ChEBI" id="CHEBI:36264"/>
    </ligand>
</feature>
<keyword evidence="3" id="KW-0813">Transport</keyword>
<keyword evidence="8" id="KW-0826">Tungsten</keyword>
<accession>A0A0M7A3Y3</accession>
<keyword evidence="7" id="KW-0472">Membrane</keyword>
<dbReference type="InterPro" id="IPR005950">
    <property type="entry name" value="ModA"/>
</dbReference>
<comment type="function">
    <text evidence="9">Involved in the transport of molybdenum into the cell. Part of the binding-protein-dependent transport system ModABCD.</text>
</comment>
<keyword evidence="16" id="KW-1185">Reference proteome</keyword>
<dbReference type="PANTHER" id="PTHR30632:SF17">
    <property type="entry name" value="MOLYBDATE-BINDING PROTEIN MODA"/>
    <property type="match status" value="1"/>
</dbReference>
<dbReference type="STRING" id="388408.LAX5112_02017"/>
<dbReference type="GO" id="GO:0030288">
    <property type="term" value="C:outer membrane-bounded periplasmic space"/>
    <property type="evidence" value="ECO:0007669"/>
    <property type="project" value="TreeGrafter"/>
</dbReference>
<evidence type="ECO:0000256" key="6">
    <source>
        <dbReference type="ARBA" id="ARBA00022729"/>
    </source>
</evidence>
<organism evidence="15 16">
    <name type="scientific">Roseibium alexandrii</name>
    <dbReference type="NCBI Taxonomy" id="388408"/>
    <lineage>
        <taxon>Bacteria</taxon>
        <taxon>Pseudomonadati</taxon>
        <taxon>Pseudomonadota</taxon>
        <taxon>Alphaproteobacteria</taxon>
        <taxon>Hyphomicrobiales</taxon>
        <taxon>Stappiaceae</taxon>
        <taxon>Roseibium</taxon>
    </lineage>
</organism>
<comment type="subunit">
    <text evidence="10">The complex is composed of two ATP-binding proteins (ModC), two transmembrane proteins (ModB) and a solute-binding protein (ModA).</text>
</comment>
<sequence length="253" mass="26131">MRLSLILAAVLVLAQTVVAAAERPLTVFAASSMSEAMGAIGAAFEAEGGVAVTFSFAGTGTLARQIEAGAPADVFVSADTLWMDYLKDRGAVLPKSETVIASNRIILAGALDSAPLDLSADAIAARLGDGRLAIADPDTVPAGRYGKAALTALGLWPGVESRLAPMENVRVALAAAARGDTPLALVYATDAAIEPNVRVLAELPADSHPRIEYPAALTTDANHPQAVAFLDFLSGPEAVKILRSFGFVTHKEE</sequence>
<feature type="binding site" evidence="13">
    <location>
        <position position="187"/>
    </location>
    <ligand>
        <name>molybdate</name>
        <dbReference type="ChEBI" id="CHEBI:36264"/>
    </ligand>
</feature>
<comment type="similarity">
    <text evidence="2">Belongs to the bacterial solute-binding protein ModA family.</text>
</comment>
<dbReference type="GO" id="GO:0015689">
    <property type="term" value="P:molybdate ion transport"/>
    <property type="evidence" value="ECO:0007669"/>
    <property type="project" value="InterPro"/>
</dbReference>
<evidence type="ECO:0000256" key="7">
    <source>
        <dbReference type="ARBA" id="ARBA00023136"/>
    </source>
</evidence>
<evidence type="ECO:0000256" key="8">
    <source>
        <dbReference type="ARBA" id="ARBA00023245"/>
    </source>
</evidence>
<dbReference type="EMBL" id="CXWD01000007">
    <property type="protein sequence ID" value="CTQ69192.1"/>
    <property type="molecule type" value="Genomic_DNA"/>
</dbReference>
<dbReference type="SUPFAM" id="SSF53850">
    <property type="entry name" value="Periplasmic binding protein-like II"/>
    <property type="match status" value="1"/>
</dbReference>
<dbReference type="GO" id="GO:0030973">
    <property type="term" value="F:molybdate ion binding"/>
    <property type="evidence" value="ECO:0007669"/>
    <property type="project" value="TreeGrafter"/>
</dbReference>
<evidence type="ECO:0000313" key="16">
    <source>
        <dbReference type="Proteomes" id="UP000053235"/>
    </source>
</evidence>
<comment type="subcellular location">
    <subcellularLocation>
        <location evidence="1">Cell membrane</location>
    </subcellularLocation>
</comment>
<evidence type="ECO:0000256" key="14">
    <source>
        <dbReference type="SAM" id="SignalP"/>
    </source>
</evidence>
<evidence type="ECO:0000256" key="10">
    <source>
        <dbReference type="ARBA" id="ARBA00062515"/>
    </source>
</evidence>
<evidence type="ECO:0000256" key="5">
    <source>
        <dbReference type="ARBA" id="ARBA00022723"/>
    </source>
</evidence>
<feature type="binding site" evidence="13">
    <location>
        <position position="142"/>
    </location>
    <ligand>
        <name>molybdate</name>
        <dbReference type="ChEBI" id="CHEBI:36264"/>
    </ligand>
</feature>